<feature type="compositionally biased region" description="Basic residues" evidence="1">
    <location>
        <begin position="70"/>
        <end position="79"/>
    </location>
</feature>
<accession>A0AAV0RXD1</accession>
<dbReference type="GO" id="GO:2000123">
    <property type="term" value="P:positive regulation of stomatal complex development"/>
    <property type="evidence" value="ECO:0007669"/>
    <property type="project" value="InterPro"/>
</dbReference>
<feature type="signal peptide" evidence="2">
    <location>
        <begin position="1"/>
        <end position="28"/>
    </location>
</feature>
<keyword evidence="2" id="KW-0732">Signal</keyword>
<evidence type="ECO:0000313" key="5">
    <source>
        <dbReference type="Proteomes" id="UP001154282"/>
    </source>
</evidence>
<feature type="chain" id="PRO_5043785035" description="Stomagen C-terminal domain-containing protein" evidence="2">
    <location>
        <begin position="29"/>
        <end position="128"/>
    </location>
</feature>
<dbReference type="CDD" id="cd22743">
    <property type="entry name" value="stomagen-like"/>
    <property type="match status" value="1"/>
</dbReference>
<evidence type="ECO:0000313" key="4">
    <source>
        <dbReference type="EMBL" id="CAI0561208.1"/>
    </source>
</evidence>
<dbReference type="AlphaFoldDB" id="A0AAV0RXD1"/>
<feature type="region of interest" description="Disordered" evidence="1">
    <location>
        <begin position="34"/>
        <end position="81"/>
    </location>
</feature>
<gene>
    <name evidence="4" type="ORF">LITE_LOCUS49989</name>
</gene>
<evidence type="ECO:0000256" key="2">
    <source>
        <dbReference type="SAM" id="SignalP"/>
    </source>
</evidence>
<dbReference type="Gene3D" id="2.20.25.390">
    <property type="entry name" value="Stomagen"/>
    <property type="match status" value="1"/>
</dbReference>
<comment type="caution">
    <text evidence="4">The sequence shown here is derived from an EMBL/GenBank/DDBJ whole genome shotgun (WGS) entry which is preliminary data.</text>
</comment>
<evidence type="ECO:0000256" key="1">
    <source>
        <dbReference type="SAM" id="MobiDB-lite"/>
    </source>
</evidence>
<dbReference type="Pfam" id="PF16851">
    <property type="entry name" value="Stomagen"/>
    <property type="match status" value="1"/>
</dbReference>
<reference evidence="4" key="1">
    <citation type="submission" date="2022-08" db="EMBL/GenBank/DDBJ databases">
        <authorList>
            <person name="Gutierrez-Valencia J."/>
        </authorList>
    </citation>
    <scope>NUCLEOTIDE SEQUENCE</scope>
</reference>
<sequence>MAASNTKPYHSLFLLFFFFFTCAVLAAAAYAAPQGPRSHNHHHRHQLLIQSSQTATPQDMLRTAQEGKKGRSSGRKGGRRLMIGSTAPICTYNECRGCKTSRCRAEQVPVEGNDPINSAYHYKCVCHR</sequence>
<evidence type="ECO:0000259" key="3">
    <source>
        <dbReference type="Pfam" id="PF16851"/>
    </source>
</evidence>
<dbReference type="EMBL" id="CAMGYJ010000011">
    <property type="protein sequence ID" value="CAI0561208.1"/>
    <property type="molecule type" value="Genomic_DNA"/>
</dbReference>
<protein>
    <recommendedName>
        <fullName evidence="3">Stomagen C-terminal domain-containing protein</fullName>
    </recommendedName>
</protein>
<feature type="compositionally biased region" description="Polar residues" evidence="1">
    <location>
        <begin position="48"/>
        <end position="57"/>
    </location>
</feature>
<dbReference type="InterPro" id="IPR038572">
    <property type="entry name" value="Stomagen_C_sf"/>
</dbReference>
<dbReference type="PANTHER" id="PTHR37239:SF1">
    <property type="entry name" value="EPIDERMAL PATTERNING FACTOR-LIKE PROTEIN 9"/>
    <property type="match status" value="1"/>
</dbReference>
<feature type="domain" description="Stomagen C-terminal" evidence="3">
    <location>
        <begin position="79"/>
        <end position="127"/>
    </location>
</feature>
<dbReference type="Proteomes" id="UP001154282">
    <property type="component" value="Unassembled WGS sequence"/>
</dbReference>
<dbReference type="PANTHER" id="PTHR37239">
    <property type="entry name" value="EPIDERMAL PATTERNING FACTOR-LIKE PROTEIN 9"/>
    <property type="match status" value="1"/>
</dbReference>
<organism evidence="4 5">
    <name type="scientific">Linum tenue</name>
    <dbReference type="NCBI Taxonomy" id="586396"/>
    <lineage>
        <taxon>Eukaryota</taxon>
        <taxon>Viridiplantae</taxon>
        <taxon>Streptophyta</taxon>
        <taxon>Embryophyta</taxon>
        <taxon>Tracheophyta</taxon>
        <taxon>Spermatophyta</taxon>
        <taxon>Magnoliopsida</taxon>
        <taxon>eudicotyledons</taxon>
        <taxon>Gunneridae</taxon>
        <taxon>Pentapetalae</taxon>
        <taxon>rosids</taxon>
        <taxon>fabids</taxon>
        <taxon>Malpighiales</taxon>
        <taxon>Linaceae</taxon>
        <taxon>Linum</taxon>
    </lineage>
</organism>
<name>A0AAV0RXD1_9ROSI</name>
<proteinExistence type="predicted"/>
<keyword evidence="5" id="KW-1185">Reference proteome</keyword>
<dbReference type="InterPro" id="IPR031753">
    <property type="entry name" value="Stomagen"/>
</dbReference>
<dbReference type="InterPro" id="IPR044858">
    <property type="entry name" value="Stomagen_C"/>
</dbReference>